<dbReference type="EMBL" id="AP014958">
    <property type="protein sequence ID" value="BAS78905.1"/>
    <property type="molecule type" value="Genomic_DNA"/>
</dbReference>
<reference evidence="3" key="1">
    <citation type="journal article" date="2005" name="Nature">
        <title>The map-based sequence of the rice genome.</title>
        <authorList>
            <consortium name="International rice genome sequencing project (IRGSP)"/>
            <person name="Matsumoto T."/>
            <person name="Wu J."/>
            <person name="Kanamori H."/>
            <person name="Katayose Y."/>
            <person name="Fujisawa M."/>
            <person name="Namiki N."/>
            <person name="Mizuno H."/>
            <person name="Yamamoto K."/>
            <person name="Antonio B.A."/>
            <person name="Baba T."/>
            <person name="Sakata K."/>
            <person name="Nagamura Y."/>
            <person name="Aoki H."/>
            <person name="Arikawa K."/>
            <person name="Arita K."/>
            <person name="Bito T."/>
            <person name="Chiden Y."/>
            <person name="Fujitsuka N."/>
            <person name="Fukunaka R."/>
            <person name="Hamada M."/>
            <person name="Harada C."/>
            <person name="Hayashi A."/>
            <person name="Hijishita S."/>
            <person name="Honda M."/>
            <person name="Hosokawa S."/>
            <person name="Ichikawa Y."/>
            <person name="Idonuma A."/>
            <person name="Iijima M."/>
            <person name="Ikeda M."/>
            <person name="Ikeno M."/>
            <person name="Ito K."/>
            <person name="Ito S."/>
            <person name="Ito T."/>
            <person name="Ito Y."/>
            <person name="Ito Y."/>
            <person name="Iwabuchi A."/>
            <person name="Kamiya K."/>
            <person name="Karasawa W."/>
            <person name="Kurita K."/>
            <person name="Katagiri S."/>
            <person name="Kikuta A."/>
            <person name="Kobayashi H."/>
            <person name="Kobayashi N."/>
            <person name="Machita K."/>
            <person name="Maehara T."/>
            <person name="Masukawa M."/>
            <person name="Mizubayashi T."/>
            <person name="Mukai Y."/>
            <person name="Nagasaki H."/>
            <person name="Nagata Y."/>
            <person name="Naito S."/>
            <person name="Nakashima M."/>
            <person name="Nakama Y."/>
            <person name="Nakamichi Y."/>
            <person name="Nakamura M."/>
            <person name="Meguro A."/>
            <person name="Negishi M."/>
            <person name="Ohta I."/>
            <person name="Ohta T."/>
            <person name="Okamoto M."/>
            <person name="Ono N."/>
            <person name="Saji S."/>
            <person name="Sakaguchi M."/>
            <person name="Sakai K."/>
            <person name="Shibata M."/>
            <person name="Shimokawa T."/>
            <person name="Song J."/>
            <person name="Takazaki Y."/>
            <person name="Terasawa K."/>
            <person name="Tsugane M."/>
            <person name="Tsuji K."/>
            <person name="Ueda S."/>
            <person name="Waki K."/>
            <person name="Yamagata H."/>
            <person name="Yamamoto M."/>
            <person name="Yamamoto S."/>
            <person name="Yamane H."/>
            <person name="Yoshiki S."/>
            <person name="Yoshihara R."/>
            <person name="Yukawa K."/>
            <person name="Zhong H."/>
            <person name="Yano M."/>
            <person name="Yuan Q."/>
            <person name="Ouyang S."/>
            <person name="Liu J."/>
            <person name="Jones K.M."/>
            <person name="Gansberger K."/>
            <person name="Moffat K."/>
            <person name="Hill J."/>
            <person name="Bera J."/>
            <person name="Fadrosh D."/>
            <person name="Jin S."/>
            <person name="Johri S."/>
            <person name="Kim M."/>
            <person name="Overton L."/>
            <person name="Reardon M."/>
            <person name="Tsitrin T."/>
            <person name="Vuong H."/>
            <person name="Weaver B."/>
            <person name="Ciecko A."/>
            <person name="Tallon L."/>
            <person name="Jackson J."/>
            <person name="Pai G."/>
            <person name="Aken S.V."/>
            <person name="Utterback T."/>
            <person name="Reidmuller S."/>
            <person name="Feldblyum T."/>
            <person name="Hsiao J."/>
            <person name="Zismann V."/>
            <person name="Iobst S."/>
            <person name="de Vazeille A.R."/>
            <person name="Buell C.R."/>
            <person name="Ying K."/>
            <person name="Li Y."/>
            <person name="Lu T."/>
            <person name="Huang Y."/>
            <person name="Zhao Q."/>
            <person name="Feng Q."/>
            <person name="Zhang L."/>
            <person name="Zhu J."/>
            <person name="Weng Q."/>
            <person name="Mu J."/>
            <person name="Lu Y."/>
            <person name="Fan D."/>
            <person name="Liu Y."/>
            <person name="Guan J."/>
            <person name="Zhang Y."/>
            <person name="Yu S."/>
            <person name="Liu X."/>
            <person name="Zhang Y."/>
            <person name="Hong G."/>
            <person name="Han B."/>
            <person name="Choisne N."/>
            <person name="Demange N."/>
            <person name="Orjeda G."/>
            <person name="Samain S."/>
            <person name="Cattolico L."/>
            <person name="Pelletier E."/>
            <person name="Couloux A."/>
            <person name="Segurens B."/>
            <person name="Wincker P."/>
            <person name="D'Hont A."/>
            <person name="Scarpelli C."/>
            <person name="Weissenbach J."/>
            <person name="Salanoubat M."/>
            <person name="Quetier F."/>
            <person name="Yu Y."/>
            <person name="Kim H.R."/>
            <person name="Rambo T."/>
            <person name="Currie J."/>
            <person name="Collura K."/>
            <person name="Luo M."/>
            <person name="Yang T."/>
            <person name="Ammiraju J.S.S."/>
            <person name="Engler F."/>
            <person name="Soderlund C."/>
            <person name="Wing R.A."/>
            <person name="Palmer L.E."/>
            <person name="de la Bastide M."/>
            <person name="Spiegel L."/>
            <person name="Nascimento L."/>
            <person name="Zutavern T."/>
            <person name="O'Shaughnessy A."/>
            <person name="Dike S."/>
            <person name="Dedhia N."/>
            <person name="Preston R."/>
            <person name="Balija V."/>
            <person name="McCombie W.R."/>
            <person name="Chow T."/>
            <person name="Chen H."/>
            <person name="Chung M."/>
            <person name="Chen C."/>
            <person name="Shaw J."/>
            <person name="Wu H."/>
            <person name="Hsiao K."/>
            <person name="Chao Y."/>
            <person name="Chu M."/>
            <person name="Cheng C."/>
            <person name="Hour A."/>
            <person name="Lee P."/>
            <person name="Lin S."/>
            <person name="Lin Y."/>
            <person name="Liou J."/>
            <person name="Liu S."/>
            <person name="Hsing Y."/>
            <person name="Raghuvanshi S."/>
            <person name="Mohanty A."/>
            <person name="Bharti A.K."/>
            <person name="Gaur A."/>
            <person name="Gupta V."/>
            <person name="Kumar D."/>
            <person name="Ravi V."/>
            <person name="Vij S."/>
            <person name="Kapur A."/>
            <person name="Khurana P."/>
            <person name="Khurana P."/>
            <person name="Khurana J.P."/>
            <person name="Tyagi A.K."/>
            <person name="Gaikwad K."/>
            <person name="Singh A."/>
            <person name="Dalal V."/>
            <person name="Srivastava S."/>
            <person name="Dixit A."/>
            <person name="Pal A.K."/>
            <person name="Ghazi I.A."/>
            <person name="Yadav M."/>
            <person name="Pandit A."/>
            <person name="Bhargava A."/>
            <person name="Sureshbabu K."/>
            <person name="Batra K."/>
            <person name="Sharma T.R."/>
            <person name="Mohapatra T."/>
            <person name="Singh N.K."/>
            <person name="Messing J."/>
            <person name="Nelson A.B."/>
            <person name="Fuks G."/>
            <person name="Kavchok S."/>
            <person name="Keizer G."/>
            <person name="Linton E."/>
            <person name="Llaca V."/>
            <person name="Song R."/>
            <person name="Tanyolac B."/>
            <person name="Young S."/>
            <person name="Ho-Il K."/>
            <person name="Hahn J.H."/>
            <person name="Sangsakoo G."/>
            <person name="Vanavichit A."/>
            <person name="de Mattos Luiz.A.T."/>
            <person name="Zimmer P.D."/>
            <person name="Malone G."/>
            <person name="Dellagostin O."/>
            <person name="de Oliveira A.C."/>
            <person name="Bevan M."/>
            <person name="Bancroft I."/>
            <person name="Minx P."/>
            <person name="Cordum H."/>
            <person name="Wilson R."/>
            <person name="Cheng Z."/>
            <person name="Jin W."/>
            <person name="Jiang J."/>
            <person name="Leong S.A."/>
            <person name="Iwama H."/>
            <person name="Gojobori T."/>
            <person name="Itoh T."/>
            <person name="Niimura Y."/>
            <person name="Fujii Y."/>
            <person name="Habara T."/>
            <person name="Sakai H."/>
            <person name="Sato Y."/>
            <person name="Wilson G."/>
            <person name="Kumar K."/>
            <person name="McCouch S."/>
            <person name="Juretic N."/>
            <person name="Hoen D."/>
            <person name="Wright S."/>
            <person name="Bruskiewich R."/>
            <person name="Bureau T."/>
            <person name="Miyao A."/>
            <person name="Hirochika H."/>
            <person name="Nishikawa T."/>
            <person name="Kadowaki K."/>
            <person name="Sugiura M."/>
            <person name="Burr B."/>
            <person name="Sasaki T."/>
        </authorList>
    </citation>
    <scope>NUCLEOTIDE SEQUENCE [LARGE SCALE GENOMIC DNA]</scope>
    <source>
        <strain evidence="3">cv. Nipponbare</strain>
    </source>
</reference>
<dbReference type="Proteomes" id="UP000059680">
    <property type="component" value="Chromosome 2"/>
</dbReference>
<reference evidence="2 3" key="3">
    <citation type="journal article" date="2013" name="Rice">
        <title>Improvement of the Oryza sativa Nipponbare reference genome using next generation sequence and optical map data.</title>
        <authorList>
            <person name="Kawahara Y."/>
            <person name="de la Bastide M."/>
            <person name="Hamilton J.P."/>
            <person name="Kanamori H."/>
            <person name="McCombie W.R."/>
            <person name="Ouyang S."/>
            <person name="Schwartz D.C."/>
            <person name="Tanaka T."/>
            <person name="Wu J."/>
            <person name="Zhou S."/>
            <person name="Childs K.L."/>
            <person name="Davidson R.M."/>
            <person name="Lin H."/>
            <person name="Quesada-Ocampo L."/>
            <person name="Vaillancourt B."/>
            <person name="Sakai H."/>
            <person name="Lee S.S."/>
            <person name="Kim J."/>
            <person name="Numa H."/>
            <person name="Itoh T."/>
            <person name="Buell C.R."/>
            <person name="Matsumoto T."/>
        </authorList>
    </citation>
    <scope>NUCLEOTIDE SEQUENCE [LARGE SCALE GENOMIC DNA]</scope>
    <source>
        <strain evidence="3">cv. Nipponbare</strain>
    </source>
</reference>
<evidence type="ECO:0000313" key="2">
    <source>
        <dbReference type="EMBL" id="BAS78905.1"/>
    </source>
</evidence>
<feature type="region of interest" description="Disordered" evidence="1">
    <location>
        <begin position="183"/>
        <end position="226"/>
    </location>
</feature>
<gene>
    <name evidence="2" type="ordered locus">Os02g0516901</name>
    <name evidence="2" type="ORF">OSNPB_020516901</name>
</gene>
<protein>
    <submittedName>
        <fullName evidence="2">Os02g0516901 protein</fullName>
    </submittedName>
</protein>
<feature type="compositionally biased region" description="Basic residues" evidence="1">
    <location>
        <begin position="245"/>
        <end position="263"/>
    </location>
</feature>
<feature type="region of interest" description="Disordered" evidence="1">
    <location>
        <begin position="1"/>
        <end position="29"/>
    </location>
</feature>
<evidence type="ECO:0000256" key="1">
    <source>
        <dbReference type="SAM" id="MobiDB-lite"/>
    </source>
</evidence>
<proteinExistence type="predicted"/>
<dbReference type="PaxDb" id="39947-A0A0N7KFD4"/>
<accession>A0A0N7KFD4</accession>
<feature type="region of interest" description="Disordered" evidence="1">
    <location>
        <begin position="124"/>
        <end position="143"/>
    </location>
</feature>
<feature type="region of interest" description="Disordered" evidence="1">
    <location>
        <begin position="238"/>
        <end position="269"/>
    </location>
</feature>
<keyword evidence="3" id="KW-1185">Reference proteome</keyword>
<dbReference type="AlphaFoldDB" id="A0A0N7KFD4"/>
<feature type="compositionally biased region" description="Basic residues" evidence="1">
    <location>
        <begin position="183"/>
        <end position="215"/>
    </location>
</feature>
<dbReference type="InParanoid" id="A0A0N7KFD4"/>
<name>A0A0N7KFD4_ORYSJ</name>
<reference evidence="2 3" key="2">
    <citation type="journal article" date="2013" name="Plant Cell Physiol.">
        <title>Rice Annotation Project Database (RAP-DB): an integrative and interactive database for rice genomics.</title>
        <authorList>
            <person name="Sakai H."/>
            <person name="Lee S.S."/>
            <person name="Tanaka T."/>
            <person name="Numa H."/>
            <person name="Kim J."/>
            <person name="Kawahara Y."/>
            <person name="Wakimoto H."/>
            <person name="Yang C.C."/>
            <person name="Iwamoto M."/>
            <person name="Abe T."/>
            <person name="Yamada Y."/>
            <person name="Muto A."/>
            <person name="Inokuchi H."/>
            <person name="Ikemura T."/>
            <person name="Matsumoto T."/>
            <person name="Sasaki T."/>
            <person name="Itoh T."/>
        </authorList>
    </citation>
    <scope>NUCLEOTIDE SEQUENCE [LARGE SCALE GENOMIC DNA]</scope>
    <source>
        <strain evidence="3">cv. Nipponbare</strain>
    </source>
</reference>
<sequence>KKVKGQLTGYRQGDHRSRRRLCRRSDGGGGRRRRLVVVLLLLVVGEQRLFRGGAATVEHRLLGSGSRLPRLLLLLHLHLHLRRRARGLLFPRRGITSSGGGDEGAAPPAVEYVVHLPVEEPREPALPPRVVPHGPERRLPRRRRRRRRALPLLDLLVVPGEVAPPLPALHGAPLHAVPPAVLRHRRPLGLQRRHRRLPPRAPRRRRRSSSSRRRGAAPPAAPAPSALHHALPLDQHQYLLPRPPRQPRRAAGRRGGCRGRGRRGGVAGGGHARRVCLSFFFFVAEVDVTA</sequence>
<dbReference type="Gramene" id="Os02t0516901-00">
    <property type="protein sequence ID" value="Os02t0516901-00"/>
    <property type="gene ID" value="Os02g0516901"/>
</dbReference>
<feature type="non-terminal residue" evidence="2">
    <location>
        <position position="1"/>
    </location>
</feature>
<evidence type="ECO:0000313" key="3">
    <source>
        <dbReference type="Proteomes" id="UP000059680"/>
    </source>
</evidence>
<organism evidence="2 3">
    <name type="scientific">Oryza sativa subsp. japonica</name>
    <name type="common">Rice</name>
    <dbReference type="NCBI Taxonomy" id="39947"/>
    <lineage>
        <taxon>Eukaryota</taxon>
        <taxon>Viridiplantae</taxon>
        <taxon>Streptophyta</taxon>
        <taxon>Embryophyta</taxon>
        <taxon>Tracheophyta</taxon>
        <taxon>Spermatophyta</taxon>
        <taxon>Magnoliopsida</taxon>
        <taxon>Liliopsida</taxon>
        <taxon>Poales</taxon>
        <taxon>Poaceae</taxon>
        <taxon>BOP clade</taxon>
        <taxon>Oryzoideae</taxon>
        <taxon>Oryzeae</taxon>
        <taxon>Oryzinae</taxon>
        <taxon>Oryza</taxon>
        <taxon>Oryza sativa</taxon>
    </lineage>
</organism>